<dbReference type="Pfam" id="PF00395">
    <property type="entry name" value="SLH"/>
    <property type="match status" value="3"/>
</dbReference>
<protein>
    <recommendedName>
        <fullName evidence="1">SLH domain-containing protein</fullName>
    </recommendedName>
</protein>
<dbReference type="InterPro" id="IPR001119">
    <property type="entry name" value="SLH_dom"/>
</dbReference>
<feature type="domain" description="SLH" evidence="1">
    <location>
        <begin position="593"/>
        <end position="656"/>
    </location>
</feature>
<dbReference type="AlphaFoldDB" id="A0A1C0YJP2"/>
<reference evidence="2 3" key="1">
    <citation type="submission" date="2016-07" db="EMBL/GenBank/DDBJ databases">
        <title>Caryophanon tenue genome sequencing.</title>
        <authorList>
            <person name="Verma A."/>
            <person name="Pal Y."/>
            <person name="Krishnamurthi S."/>
        </authorList>
    </citation>
    <scope>NUCLEOTIDE SEQUENCE [LARGE SCALE GENOMIC DNA]</scope>
    <source>
        <strain evidence="2 3">DSM 14152</strain>
    </source>
</reference>
<dbReference type="PANTHER" id="PTHR40446">
    <property type="entry name" value="N-ACETYLGLUCOSAMINE-1-PHOSPHODIESTER ALPHA-N-ACETYLGLUCOSAMINIDASE"/>
    <property type="match status" value="1"/>
</dbReference>
<feature type="domain" description="SLH" evidence="1">
    <location>
        <begin position="712"/>
        <end position="767"/>
    </location>
</feature>
<evidence type="ECO:0000259" key="1">
    <source>
        <dbReference type="PROSITE" id="PS51272"/>
    </source>
</evidence>
<organism evidence="2 3">
    <name type="scientific">Caryophanon tenue</name>
    <dbReference type="NCBI Taxonomy" id="33978"/>
    <lineage>
        <taxon>Bacteria</taxon>
        <taxon>Bacillati</taxon>
        <taxon>Bacillota</taxon>
        <taxon>Bacilli</taxon>
        <taxon>Bacillales</taxon>
        <taxon>Caryophanaceae</taxon>
        <taxon>Caryophanon</taxon>
    </lineage>
</organism>
<evidence type="ECO:0000313" key="2">
    <source>
        <dbReference type="EMBL" id="OCS87402.1"/>
    </source>
</evidence>
<dbReference type="Proteomes" id="UP000093199">
    <property type="component" value="Unassembled WGS sequence"/>
</dbReference>
<name>A0A1C0YJP2_9BACL</name>
<dbReference type="EMBL" id="MASJ01000003">
    <property type="protein sequence ID" value="OCS87402.1"/>
    <property type="molecule type" value="Genomic_DNA"/>
</dbReference>
<dbReference type="RefSeq" id="WP_066542874.1">
    <property type="nucleotide sequence ID" value="NZ_MASJ01000003.1"/>
</dbReference>
<gene>
    <name evidence="2" type="ORF">A6M13_08775</name>
</gene>
<accession>A0A1C0YJP2</accession>
<dbReference type="STRING" id="33978.A6M13_08775"/>
<proteinExistence type="predicted"/>
<dbReference type="PANTHER" id="PTHR40446:SF2">
    <property type="entry name" value="N-ACETYLGLUCOSAMINE-1-PHOSPHODIESTER ALPHA-N-ACETYLGLUCOSAMINIDASE"/>
    <property type="match status" value="1"/>
</dbReference>
<feature type="domain" description="SLH" evidence="1">
    <location>
        <begin position="657"/>
        <end position="711"/>
    </location>
</feature>
<evidence type="ECO:0000313" key="3">
    <source>
        <dbReference type="Proteomes" id="UP000093199"/>
    </source>
</evidence>
<comment type="caution">
    <text evidence="2">The sequence shown here is derived from an EMBL/GenBank/DDBJ whole genome shotgun (WGS) entry which is preliminary data.</text>
</comment>
<dbReference type="InterPro" id="IPR018711">
    <property type="entry name" value="NAGPA"/>
</dbReference>
<dbReference type="Pfam" id="PF09992">
    <property type="entry name" value="NAGPA"/>
    <property type="match status" value="1"/>
</dbReference>
<keyword evidence="3" id="KW-1185">Reference proteome</keyword>
<sequence length="767" mass="83309">MPFVATAICAMFVVPTNTEASKTTITTYPLSSGVTYEQYQYQASSVTNKINHLTIDLTDPYTKVGLGLPPTQNGRMTTTAMANAHSTEGHRVVGAINAGFFDMSVGNPLLLLAENNEIINGGRISVGADEFVNKPYAFGVKDDGSPAIELFDFDISMQYGGQTYELSGLNRKRYDNEAIVFTPQHYLSTTGQNAYGVEVVIDTGKVITENSFGQTLTGKVTHIFPYSEKWPAQIPETGFVLSVHGTPWRAMMENMKVGEEVTVDFSINEEWNNADFMIATGPLLVQDNRVNLQMDPSSARAREVAPRTVVGVDEDTNKVHYITVDGRQSASRGMNMTQLANYLVSIGVDTAINLDGGGSTTMGIRKHGSNNVVLANVPSDGGAQRRVSTTLEAISTAPTSEAARGTVTRSRVGTFLVGASASVTSVTNVMDKYYNPIVAEKSKLALTSEKGTISSDGLTYKMNEVGTDRLYIAHGGSIFQTYPITTVAGPSQFYLKATATTVKPQETIQFSVNALDEAGKELLYDKYQLTYEVEGDIGTIDENGKFTANTAGGEGKVIARLGDKAAGVKVVVEKPVVETPKPTPTPEPTPNPSPVQFKDLSSSYKYLDAVTYLAEKGHFTGYTDGTFRPTEVLSREHAAVIISRILNLNADDVANPNFTDVPTTHRYYKQIAAVQNMGIMDGFDNQFNPSQSLTRGQMAKIITLAFTLEGDAQKVFTDVSTTAWEYPFVQALAANDVTTGYTDGSFKPKTYISREHFALFLYRTLTK</sequence>
<dbReference type="PROSITE" id="PS51272">
    <property type="entry name" value="SLH"/>
    <property type="match status" value="3"/>
</dbReference>